<reference evidence="2 3" key="1">
    <citation type="submission" date="2023-08" db="EMBL/GenBank/DDBJ databases">
        <title>genomic of G39.</title>
        <authorList>
            <person name="Wang Y."/>
        </authorList>
    </citation>
    <scope>NUCLEOTIDE SEQUENCE [LARGE SCALE GENOMIC DNA]</scope>
    <source>
        <strain evidence="2 3">G39</strain>
    </source>
</reference>
<dbReference type="RefSeq" id="WP_305931266.1">
    <property type="nucleotide sequence ID" value="NZ_JAVAIM010000001.1"/>
</dbReference>
<feature type="chain" id="PRO_5046784392" evidence="1">
    <location>
        <begin position="23"/>
        <end position="71"/>
    </location>
</feature>
<evidence type="ECO:0000256" key="1">
    <source>
        <dbReference type="SAM" id="SignalP"/>
    </source>
</evidence>
<keyword evidence="3" id="KW-1185">Reference proteome</keyword>
<organism evidence="2 3">
    <name type="scientific">Qipengyuania profundimaris</name>
    <dbReference type="NCBI Taxonomy" id="3067652"/>
    <lineage>
        <taxon>Bacteria</taxon>
        <taxon>Pseudomonadati</taxon>
        <taxon>Pseudomonadota</taxon>
        <taxon>Alphaproteobacteria</taxon>
        <taxon>Sphingomonadales</taxon>
        <taxon>Erythrobacteraceae</taxon>
        <taxon>Qipengyuania</taxon>
    </lineage>
</organism>
<keyword evidence="1" id="KW-0732">Signal</keyword>
<accession>A0ABT9HKW6</accession>
<sequence>MNRAFAAVATLSLVAMAVPAVAQKGCDITVTYDNHDLDTAKGQKATECLAYARNSAREYVAAAIASGGKGG</sequence>
<dbReference type="EMBL" id="JAVAIM010000001">
    <property type="protein sequence ID" value="MDP4573794.1"/>
    <property type="molecule type" value="Genomic_DNA"/>
</dbReference>
<dbReference type="NCBIfam" id="TIGR04433">
    <property type="entry name" value="UrcA_uranyl"/>
    <property type="match status" value="1"/>
</dbReference>
<evidence type="ECO:0000313" key="3">
    <source>
        <dbReference type="Proteomes" id="UP001240639"/>
    </source>
</evidence>
<proteinExistence type="predicted"/>
<feature type="signal peptide" evidence="1">
    <location>
        <begin position="1"/>
        <end position="22"/>
    </location>
</feature>
<evidence type="ECO:0000313" key="2">
    <source>
        <dbReference type="EMBL" id="MDP4573794.1"/>
    </source>
</evidence>
<gene>
    <name evidence="2" type="ORF">Q9K02_01405</name>
</gene>
<name>A0ABT9HKW6_9SPHN</name>
<dbReference type="InterPro" id="IPR030972">
    <property type="entry name" value="UrcA_uranyl"/>
</dbReference>
<comment type="caution">
    <text evidence="2">The sequence shown here is derived from an EMBL/GenBank/DDBJ whole genome shotgun (WGS) entry which is preliminary data.</text>
</comment>
<protein>
    <submittedName>
        <fullName evidence="2">UrcA family protein</fullName>
    </submittedName>
</protein>
<dbReference type="Proteomes" id="UP001240639">
    <property type="component" value="Unassembled WGS sequence"/>
</dbReference>